<dbReference type="GO" id="GO:0008649">
    <property type="term" value="F:rRNA methyltransferase activity"/>
    <property type="evidence" value="ECO:0007669"/>
    <property type="project" value="TreeGrafter"/>
</dbReference>
<keyword evidence="3" id="KW-1185">Reference proteome</keyword>
<accession>A0A9N9NLG3</accession>
<dbReference type="PANTHER" id="PTHR10335:SF23">
    <property type="entry name" value="OB FOLD-CONTAINING PROTEIN, NUCLEIC ACID BINDING"/>
    <property type="match status" value="1"/>
</dbReference>
<reference evidence="2" key="1">
    <citation type="submission" date="2021-06" db="EMBL/GenBank/DDBJ databases">
        <authorList>
            <person name="Kallberg Y."/>
            <person name="Tangrot J."/>
            <person name="Rosling A."/>
        </authorList>
    </citation>
    <scope>NUCLEOTIDE SEQUENCE</scope>
    <source>
        <strain evidence="2">MA453B</strain>
    </source>
</reference>
<dbReference type="SUPFAM" id="SSF56784">
    <property type="entry name" value="HAD-like"/>
    <property type="match status" value="1"/>
</dbReference>
<dbReference type="Pfam" id="PF10307">
    <property type="entry name" value="HAD_SAK_1"/>
    <property type="match status" value="1"/>
</dbReference>
<feature type="domain" description="Swiss Army Knife RNA repair protein HAD" evidence="1">
    <location>
        <begin position="22"/>
        <end position="243"/>
    </location>
</feature>
<dbReference type="EMBL" id="CAJVPY010014058">
    <property type="protein sequence ID" value="CAG8744381.1"/>
    <property type="molecule type" value="Genomic_DNA"/>
</dbReference>
<organism evidence="2 3">
    <name type="scientific">Dentiscutata erythropus</name>
    <dbReference type="NCBI Taxonomy" id="1348616"/>
    <lineage>
        <taxon>Eukaryota</taxon>
        <taxon>Fungi</taxon>
        <taxon>Fungi incertae sedis</taxon>
        <taxon>Mucoromycota</taxon>
        <taxon>Glomeromycotina</taxon>
        <taxon>Glomeromycetes</taxon>
        <taxon>Diversisporales</taxon>
        <taxon>Gigasporaceae</taxon>
        <taxon>Dentiscutata</taxon>
    </lineage>
</organism>
<dbReference type="InterPro" id="IPR036412">
    <property type="entry name" value="HAD-like_sf"/>
</dbReference>
<dbReference type="Proteomes" id="UP000789405">
    <property type="component" value="Unassembled WGS sequence"/>
</dbReference>
<dbReference type="PANTHER" id="PTHR10335">
    <property type="entry name" value="RRNA 2-O-METHYLTRANSFERASE FIBRILLARIN"/>
    <property type="match status" value="1"/>
</dbReference>
<protein>
    <submittedName>
        <fullName evidence="2">25744_t:CDS:1</fullName>
    </submittedName>
</protein>
<dbReference type="GO" id="GO:0032040">
    <property type="term" value="C:small-subunit processome"/>
    <property type="evidence" value="ECO:0007669"/>
    <property type="project" value="TreeGrafter"/>
</dbReference>
<dbReference type="GO" id="GO:0031428">
    <property type="term" value="C:box C/D methylation guide snoRNP complex"/>
    <property type="evidence" value="ECO:0007669"/>
    <property type="project" value="TreeGrafter"/>
</dbReference>
<dbReference type="InterPro" id="IPR018812">
    <property type="entry name" value="SAK_HAD"/>
</dbReference>
<dbReference type="OrthoDB" id="5596992at2759"/>
<comment type="caution">
    <text evidence="2">The sequence shown here is derived from an EMBL/GenBank/DDBJ whole genome shotgun (WGS) entry which is preliminary data.</text>
</comment>
<name>A0A9N9NLG3_9GLOM</name>
<evidence type="ECO:0000313" key="2">
    <source>
        <dbReference type="EMBL" id="CAG8744381.1"/>
    </source>
</evidence>
<dbReference type="GO" id="GO:0003723">
    <property type="term" value="F:RNA binding"/>
    <property type="evidence" value="ECO:0007669"/>
    <property type="project" value="TreeGrafter"/>
</dbReference>
<evidence type="ECO:0000313" key="3">
    <source>
        <dbReference type="Proteomes" id="UP000789405"/>
    </source>
</evidence>
<dbReference type="AlphaFoldDB" id="A0A9N9NLG3"/>
<dbReference type="GO" id="GO:1990259">
    <property type="term" value="F:histone H2AQ104 methyltransferase activity"/>
    <property type="evidence" value="ECO:0007669"/>
    <property type="project" value="TreeGrafter"/>
</dbReference>
<evidence type="ECO:0000259" key="1">
    <source>
        <dbReference type="Pfam" id="PF10307"/>
    </source>
</evidence>
<gene>
    <name evidence="2" type="ORF">DERYTH_LOCUS16300</name>
</gene>
<dbReference type="GO" id="GO:0000494">
    <property type="term" value="P:box C/D sno(s)RNA 3'-end processing"/>
    <property type="evidence" value="ECO:0007669"/>
    <property type="project" value="TreeGrafter"/>
</dbReference>
<sequence length="415" mass="47967">MSSTRGPIRLNVFDFDGTLFKSPQPNPQLWNKEFIKLLTHENGLLKNWYQDKRSLDLGEEAALYGWKNWWNSEGVGHARESMKEQGSLNILLSGRKHSEFHQVITHMIEKKGLIFDVIGFVPDRDILDWQFYYKPAIVSKIGSQRYNMLKEYKTKMYIAQNINQFKEQFIGTLLLQHPSIKSVNVWEDSLSSSPMFTAFLENKLKGTGRVAQTHFIELRFDVCFLEPFKEWEFVLALLRDHNAYINNAPGPAPILRVSRVALARKIQYVGVFFGEDAINTLRRNYPPPSRNKNKNTEHDWSFDGSYIFIIVKPTPILLQDRGAIVIVKVIARSIYEDRYYFLKVEKVTIAGQCYDDLFIMLASDKNLGGGFPDPRYVNLDWERVPTERQISVRGILATKCIMGHTLVNSSDNSKN</sequence>
<proteinExistence type="predicted"/>